<feature type="domain" description="Laminin G" evidence="9">
    <location>
        <begin position="1"/>
        <end position="169"/>
    </location>
</feature>
<dbReference type="CDD" id="cd00054">
    <property type="entry name" value="EGF_CA"/>
    <property type="match status" value="3"/>
</dbReference>
<keyword evidence="4" id="KW-0106">Calcium</keyword>
<dbReference type="PANTHER" id="PTHR24042">
    <property type="entry name" value="NEL HOMOLOG"/>
    <property type="match status" value="1"/>
</dbReference>
<evidence type="ECO:0000259" key="10">
    <source>
        <dbReference type="PROSITE" id="PS50026"/>
    </source>
</evidence>
<dbReference type="InterPro" id="IPR000152">
    <property type="entry name" value="EGF-type_Asp/Asn_hydroxyl_site"/>
</dbReference>
<dbReference type="GO" id="GO:0030154">
    <property type="term" value="P:cell differentiation"/>
    <property type="evidence" value="ECO:0007669"/>
    <property type="project" value="UniProtKB-ARBA"/>
</dbReference>
<keyword evidence="2" id="KW-0732">Signal</keyword>
<gene>
    <name evidence="12" type="ORF">NEZAVI_LOCUS3166</name>
</gene>
<sequence length="579" mass="63515">STRELRVPDRVYREAVQLLKGRSEFTLTASARQEPLNSGSLIAFSSGLNRYLELQSSGRKDEVRLHYTSPSEPGVRVETFPYRLADSSWHRIALSVSGPQVELVIDCHPVYRRALARPLDTNFSSPQLSLWLGQRNSRHSLFKGALQDVRIIVGAHGYLRQCPFLDTGCPTCGQFSSLEAAVTGLTSRLQALLDRLEAAEVRISQVEACDCIKSCQVNGTVRADGASWQADCDICSCVHGAVECRPVQCPVVNCKRPVLHPGQCCPTCLRTLYEDGEVVSLKQCVECECRDGSMHCTRIDPDTMCPPLECPVHKQFSAPDECCKFCPGVDYCSQGHDCHSNASCLNLETSYACHCNAGFTGNGHQCIDECTSEGGLEGHHCRSNTKCLNTRGGYECEFNCAEIDECAAGTHECHVHALCVNTLGSYHCTCKEGYSGDGVHCLRTCPAPCQNGGSCNEDGECACRTGYTGQDCSLDLNECEAGIGHCDLSTQCVNMPGWYYCACRQGYVPALTHLSPTLCIDVDECVIGNHTCHETADCINVEGGFRCQCPTNSTDCRLSMLCDKWSGSRKWWSNTKRRM</sequence>
<dbReference type="PROSITE" id="PS01187">
    <property type="entry name" value="EGF_CA"/>
    <property type="match status" value="2"/>
</dbReference>
<dbReference type="PROSITE" id="PS50026">
    <property type="entry name" value="EGF_3"/>
    <property type="match status" value="5"/>
</dbReference>
<keyword evidence="8" id="KW-0175">Coiled coil</keyword>
<keyword evidence="5 7" id="KW-1015">Disulfide bond</keyword>
<feature type="domain" description="VWFC" evidence="11">
    <location>
        <begin position="213"/>
        <end position="269"/>
    </location>
</feature>
<dbReference type="InterPro" id="IPR001881">
    <property type="entry name" value="EGF-like_Ca-bd_dom"/>
</dbReference>
<dbReference type="SUPFAM" id="SSF57184">
    <property type="entry name" value="Growth factor receptor domain"/>
    <property type="match status" value="1"/>
</dbReference>
<evidence type="ECO:0000259" key="11">
    <source>
        <dbReference type="PROSITE" id="PS50184"/>
    </source>
</evidence>
<keyword evidence="3" id="KW-0677">Repeat</keyword>
<dbReference type="AlphaFoldDB" id="A0A9P0E4S1"/>
<reference evidence="12" key="1">
    <citation type="submission" date="2022-01" db="EMBL/GenBank/DDBJ databases">
        <authorList>
            <person name="King R."/>
        </authorList>
    </citation>
    <scope>NUCLEOTIDE SEQUENCE</scope>
</reference>
<keyword evidence="6" id="KW-0325">Glycoprotein</keyword>
<feature type="domain" description="EGF-like" evidence="10">
    <location>
        <begin position="402"/>
        <end position="442"/>
    </location>
</feature>
<feature type="non-terminal residue" evidence="12">
    <location>
        <position position="1"/>
    </location>
</feature>
<evidence type="ECO:0000313" key="13">
    <source>
        <dbReference type="Proteomes" id="UP001152798"/>
    </source>
</evidence>
<dbReference type="SUPFAM" id="SSF57603">
    <property type="entry name" value="FnI-like domain"/>
    <property type="match status" value="2"/>
</dbReference>
<proteinExistence type="predicted"/>
<feature type="coiled-coil region" evidence="8">
    <location>
        <begin position="182"/>
        <end position="209"/>
    </location>
</feature>
<dbReference type="Pfam" id="PF00093">
    <property type="entry name" value="VWC"/>
    <property type="match status" value="2"/>
</dbReference>
<dbReference type="InterPro" id="IPR009030">
    <property type="entry name" value="Growth_fac_rcpt_cys_sf"/>
</dbReference>
<evidence type="ECO:0000256" key="8">
    <source>
        <dbReference type="SAM" id="Coils"/>
    </source>
</evidence>
<dbReference type="GO" id="GO:0005509">
    <property type="term" value="F:calcium ion binding"/>
    <property type="evidence" value="ECO:0007669"/>
    <property type="project" value="InterPro"/>
</dbReference>
<organism evidence="12 13">
    <name type="scientific">Nezara viridula</name>
    <name type="common">Southern green stink bug</name>
    <name type="synonym">Cimex viridulus</name>
    <dbReference type="NCBI Taxonomy" id="85310"/>
    <lineage>
        <taxon>Eukaryota</taxon>
        <taxon>Metazoa</taxon>
        <taxon>Ecdysozoa</taxon>
        <taxon>Arthropoda</taxon>
        <taxon>Hexapoda</taxon>
        <taxon>Insecta</taxon>
        <taxon>Pterygota</taxon>
        <taxon>Neoptera</taxon>
        <taxon>Paraneoptera</taxon>
        <taxon>Hemiptera</taxon>
        <taxon>Heteroptera</taxon>
        <taxon>Panheteroptera</taxon>
        <taxon>Pentatomomorpha</taxon>
        <taxon>Pentatomoidea</taxon>
        <taxon>Pentatomidae</taxon>
        <taxon>Pentatominae</taxon>
        <taxon>Nezara</taxon>
    </lineage>
</organism>
<dbReference type="PROSITE" id="PS01186">
    <property type="entry name" value="EGF_2"/>
    <property type="match status" value="3"/>
</dbReference>
<dbReference type="SUPFAM" id="SSF57196">
    <property type="entry name" value="EGF/Laminin"/>
    <property type="match status" value="2"/>
</dbReference>
<evidence type="ECO:0000256" key="4">
    <source>
        <dbReference type="ARBA" id="ARBA00022837"/>
    </source>
</evidence>
<dbReference type="InterPro" id="IPR049883">
    <property type="entry name" value="NOTCH1_EGF-like"/>
</dbReference>
<dbReference type="PROSITE" id="PS00022">
    <property type="entry name" value="EGF_1"/>
    <property type="match status" value="1"/>
</dbReference>
<dbReference type="InterPro" id="IPR051586">
    <property type="entry name" value="PKC-binding_NELL"/>
</dbReference>
<dbReference type="SMART" id="SM00210">
    <property type="entry name" value="TSPN"/>
    <property type="match status" value="1"/>
</dbReference>
<dbReference type="GO" id="GO:0009653">
    <property type="term" value="P:anatomical structure morphogenesis"/>
    <property type="evidence" value="ECO:0007669"/>
    <property type="project" value="UniProtKB-ARBA"/>
</dbReference>
<keyword evidence="13" id="KW-1185">Reference proteome</keyword>
<name>A0A9P0E4S1_NEZVI</name>
<accession>A0A9P0E4S1</accession>
<dbReference type="Proteomes" id="UP001152798">
    <property type="component" value="Chromosome 1"/>
</dbReference>
<feature type="domain" description="EGF-like" evidence="10">
    <location>
        <begin position="475"/>
        <end position="513"/>
    </location>
</feature>
<dbReference type="CDD" id="cd00110">
    <property type="entry name" value="LamG"/>
    <property type="match status" value="1"/>
</dbReference>
<dbReference type="Gene3D" id="2.10.25.10">
    <property type="entry name" value="Laminin"/>
    <property type="match status" value="5"/>
</dbReference>
<dbReference type="PROSITE" id="PS00010">
    <property type="entry name" value="ASX_HYDROXYL"/>
    <property type="match status" value="4"/>
</dbReference>
<protein>
    <submittedName>
        <fullName evidence="12">Uncharacterized protein</fullName>
    </submittedName>
</protein>
<evidence type="ECO:0000256" key="3">
    <source>
        <dbReference type="ARBA" id="ARBA00022737"/>
    </source>
</evidence>
<dbReference type="InterPro" id="IPR018097">
    <property type="entry name" value="EGF_Ca-bd_CS"/>
</dbReference>
<dbReference type="SMART" id="SM00179">
    <property type="entry name" value="EGF_CA"/>
    <property type="match status" value="4"/>
</dbReference>
<evidence type="ECO:0000259" key="9">
    <source>
        <dbReference type="PROSITE" id="PS50025"/>
    </source>
</evidence>
<dbReference type="PROSITE" id="PS01208">
    <property type="entry name" value="VWFC_1"/>
    <property type="match status" value="1"/>
</dbReference>
<dbReference type="PROSITE" id="PS50184">
    <property type="entry name" value="VWFC_2"/>
    <property type="match status" value="2"/>
</dbReference>
<evidence type="ECO:0000256" key="6">
    <source>
        <dbReference type="ARBA" id="ARBA00023180"/>
    </source>
</evidence>
<evidence type="ECO:0000313" key="12">
    <source>
        <dbReference type="EMBL" id="CAH1392317.1"/>
    </source>
</evidence>
<dbReference type="EMBL" id="OV725077">
    <property type="protein sequence ID" value="CAH1392317.1"/>
    <property type="molecule type" value="Genomic_DNA"/>
</dbReference>
<dbReference type="GO" id="GO:0005615">
    <property type="term" value="C:extracellular space"/>
    <property type="evidence" value="ECO:0007669"/>
    <property type="project" value="TreeGrafter"/>
</dbReference>
<feature type="domain" description="EGF-like" evidence="10">
    <location>
        <begin position="521"/>
        <end position="557"/>
    </location>
</feature>
<dbReference type="GO" id="GO:0008201">
    <property type="term" value="F:heparin binding"/>
    <property type="evidence" value="ECO:0007669"/>
    <property type="project" value="TreeGrafter"/>
</dbReference>
<dbReference type="SUPFAM" id="SSF49899">
    <property type="entry name" value="Concanavalin A-like lectins/glucanases"/>
    <property type="match status" value="1"/>
</dbReference>
<dbReference type="PANTHER" id="PTHR24042:SF5">
    <property type="entry name" value="EGF-LIKE CALCIUM-BINDING DOMAIN-CONTAINING PROTEIN"/>
    <property type="match status" value="1"/>
</dbReference>
<keyword evidence="1 7" id="KW-0245">EGF-like domain</keyword>
<evidence type="ECO:0000256" key="1">
    <source>
        <dbReference type="ARBA" id="ARBA00022536"/>
    </source>
</evidence>
<dbReference type="Gene3D" id="6.20.200.20">
    <property type="match status" value="2"/>
</dbReference>
<dbReference type="InterPro" id="IPR024731">
    <property type="entry name" value="NELL2-like_EGF"/>
</dbReference>
<dbReference type="SMART" id="SM00214">
    <property type="entry name" value="VWC"/>
    <property type="match status" value="2"/>
</dbReference>
<dbReference type="GO" id="GO:0048513">
    <property type="term" value="P:animal organ development"/>
    <property type="evidence" value="ECO:0007669"/>
    <property type="project" value="UniProtKB-ARBA"/>
</dbReference>
<dbReference type="InterPro" id="IPR001791">
    <property type="entry name" value="Laminin_G"/>
</dbReference>
<feature type="domain" description="EGF-like" evidence="10">
    <location>
        <begin position="443"/>
        <end position="473"/>
    </location>
</feature>
<dbReference type="Pfam" id="PF07645">
    <property type="entry name" value="EGF_CA"/>
    <property type="match status" value="3"/>
</dbReference>
<dbReference type="FunFam" id="2.10.25.10:FF:000038">
    <property type="entry name" value="Fibrillin 2"/>
    <property type="match status" value="4"/>
</dbReference>
<evidence type="ECO:0000256" key="2">
    <source>
        <dbReference type="ARBA" id="ARBA00022729"/>
    </source>
</evidence>
<evidence type="ECO:0000256" key="5">
    <source>
        <dbReference type="ARBA" id="ARBA00023157"/>
    </source>
</evidence>
<dbReference type="Pfam" id="PF13385">
    <property type="entry name" value="Laminin_G_3"/>
    <property type="match status" value="1"/>
</dbReference>
<dbReference type="InterPro" id="IPR001007">
    <property type="entry name" value="VWF_dom"/>
</dbReference>
<dbReference type="InterPro" id="IPR013320">
    <property type="entry name" value="ConA-like_dom_sf"/>
</dbReference>
<feature type="domain" description="EGF-like" evidence="10">
    <location>
        <begin position="328"/>
        <end position="367"/>
    </location>
</feature>
<comment type="caution">
    <text evidence="7">Lacks conserved residue(s) required for the propagation of feature annotation.</text>
</comment>
<dbReference type="InterPro" id="IPR000742">
    <property type="entry name" value="EGF"/>
</dbReference>
<dbReference type="InterPro" id="IPR048287">
    <property type="entry name" value="TSPN-like_N"/>
</dbReference>
<evidence type="ECO:0000256" key="7">
    <source>
        <dbReference type="PROSITE-ProRule" id="PRU00076"/>
    </source>
</evidence>
<feature type="disulfide bond" evidence="7">
    <location>
        <begin position="463"/>
        <end position="472"/>
    </location>
</feature>
<feature type="domain" description="VWFC" evidence="11">
    <location>
        <begin position="262"/>
        <end position="327"/>
    </location>
</feature>
<dbReference type="SMART" id="SM00181">
    <property type="entry name" value="EGF"/>
    <property type="match status" value="5"/>
</dbReference>
<dbReference type="SMART" id="SM00282">
    <property type="entry name" value="LamG"/>
    <property type="match status" value="1"/>
</dbReference>
<feature type="disulfide bond" evidence="7">
    <location>
        <begin position="445"/>
        <end position="455"/>
    </location>
</feature>
<dbReference type="Gene3D" id="2.60.120.200">
    <property type="match status" value="1"/>
</dbReference>
<dbReference type="OrthoDB" id="6516201at2759"/>
<dbReference type="Pfam" id="PF12947">
    <property type="entry name" value="EGF_3"/>
    <property type="match status" value="2"/>
</dbReference>
<dbReference type="PROSITE" id="PS50025">
    <property type="entry name" value="LAM_G_DOMAIN"/>
    <property type="match status" value="1"/>
</dbReference>